<dbReference type="Gene3D" id="2.30.30.60">
    <property type="match status" value="1"/>
</dbReference>
<dbReference type="GO" id="GO:0008381">
    <property type="term" value="F:mechanosensitive monoatomic ion channel activity"/>
    <property type="evidence" value="ECO:0007669"/>
    <property type="project" value="InterPro"/>
</dbReference>
<dbReference type="SUPFAM" id="SSF50182">
    <property type="entry name" value="Sm-like ribonucleoproteins"/>
    <property type="match status" value="1"/>
</dbReference>
<dbReference type="PANTHER" id="PTHR30460:SF0">
    <property type="entry name" value="MODERATE CONDUCTANCE MECHANOSENSITIVE CHANNEL YBIO"/>
    <property type="match status" value="1"/>
</dbReference>
<evidence type="ECO:0000256" key="3">
    <source>
        <dbReference type="ARBA" id="ARBA00022475"/>
    </source>
</evidence>
<feature type="transmembrane region" description="Helical" evidence="7">
    <location>
        <begin position="12"/>
        <end position="32"/>
    </location>
</feature>
<evidence type="ECO:0000313" key="10">
    <source>
        <dbReference type="EMBL" id="HHS51867.1"/>
    </source>
</evidence>
<accession>A0A7C6A8T7</accession>
<evidence type="ECO:0000256" key="2">
    <source>
        <dbReference type="ARBA" id="ARBA00008017"/>
    </source>
</evidence>
<comment type="caution">
    <text evidence="10">The sequence shown here is derived from an EMBL/GenBank/DDBJ whole genome shotgun (WGS) entry which is preliminary data.</text>
</comment>
<dbReference type="InterPro" id="IPR045276">
    <property type="entry name" value="YbiO_bact"/>
</dbReference>
<dbReference type="InterPro" id="IPR011014">
    <property type="entry name" value="MscS_channel_TM-2"/>
</dbReference>
<dbReference type="InterPro" id="IPR006685">
    <property type="entry name" value="MscS_channel_2nd"/>
</dbReference>
<dbReference type="SUPFAM" id="SSF82861">
    <property type="entry name" value="Mechanosensitive channel protein MscS (YggB), transmembrane region"/>
    <property type="match status" value="1"/>
</dbReference>
<evidence type="ECO:0000256" key="7">
    <source>
        <dbReference type="SAM" id="Phobius"/>
    </source>
</evidence>
<dbReference type="SUPFAM" id="SSF82689">
    <property type="entry name" value="Mechanosensitive channel protein MscS (YggB), C-terminal domain"/>
    <property type="match status" value="1"/>
</dbReference>
<dbReference type="InterPro" id="IPR023408">
    <property type="entry name" value="MscS_beta-dom_sf"/>
</dbReference>
<organism evidence="10">
    <name type="scientific">candidate division WOR-3 bacterium</name>
    <dbReference type="NCBI Taxonomy" id="2052148"/>
    <lineage>
        <taxon>Bacteria</taxon>
        <taxon>Bacteria division WOR-3</taxon>
    </lineage>
</organism>
<evidence type="ECO:0000256" key="5">
    <source>
        <dbReference type="ARBA" id="ARBA00022989"/>
    </source>
</evidence>
<dbReference type="Pfam" id="PF21088">
    <property type="entry name" value="MS_channel_1st"/>
    <property type="match status" value="1"/>
</dbReference>
<name>A0A7C6A8T7_UNCW3</name>
<dbReference type="EMBL" id="DTLI01000082">
    <property type="protein sequence ID" value="HHS51867.1"/>
    <property type="molecule type" value="Genomic_DNA"/>
</dbReference>
<dbReference type="InterPro" id="IPR010920">
    <property type="entry name" value="LSM_dom_sf"/>
</dbReference>
<dbReference type="InterPro" id="IPR011066">
    <property type="entry name" value="MscS_channel_C_sf"/>
</dbReference>
<comment type="similarity">
    <text evidence="2">Belongs to the MscS (TC 1.A.23) family.</text>
</comment>
<dbReference type="PANTHER" id="PTHR30460">
    <property type="entry name" value="MODERATE CONDUCTANCE MECHANOSENSITIVE CHANNEL YBIO"/>
    <property type="match status" value="1"/>
</dbReference>
<dbReference type="Gene3D" id="1.10.287.1260">
    <property type="match status" value="1"/>
</dbReference>
<keyword evidence="4 7" id="KW-0812">Transmembrane</keyword>
<protein>
    <submittedName>
        <fullName evidence="10">Mechanosensitive ion channel</fullName>
    </submittedName>
</protein>
<dbReference type="GO" id="GO:0005886">
    <property type="term" value="C:plasma membrane"/>
    <property type="evidence" value="ECO:0007669"/>
    <property type="project" value="UniProtKB-SubCell"/>
</dbReference>
<evidence type="ECO:0000256" key="4">
    <source>
        <dbReference type="ARBA" id="ARBA00022692"/>
    </source>
</evidence>
<evidence type="ECO:0000259" key="9">
    <source>
        <dbReference type="Pfam" id="PF21088"/>
    </source>
</evidence>
<keyword evidence="6 7" id="KW-0472">Membrane</keyword>
<proteinExistence type="inferred from homology"/>
<dbReference type="Pfam" id="PF00924">
    <property type="entry name" value="MS_channel_2nd"/>
    <property type="match status" value="1"/>
</dbReference>
<dbReference type="AlphaFoldDB" id="A0A7C6A8T7"/>
<evidence type="ECO:0000256" key="1">
    <source>
        <dbReference type="ARBA" id="ARBA00004651"/>
    </source>
</evidence>
<evidence type="ECO:0000259" key="8">
    <source>
        <dbReference type="Pfam" id="PF00924"/>
    </source>
</evidence>
<comment type="subcellular location">
    <subcellularLocation>
        <location evidence="1">Cell membrane</location>
        <topology evidence="1">Multi-pass membrane protein</topology>
    </subcellularLocation>
</comment>
<dbReference type="Gene3D" id="3.30.70.100">
    <property type="match status" value="1"/>
</dbReference>
<dbReference type="InterPro" id="IPR049142">
    <property type="entry name" value="MS_channel_1st"/>
</dbReference>
<evidence type="ECO:0000256" key="6">
    <source>
        <dbReference type="ARBA" id="ARBA00023136"/>
    </source>
</evidence>
<gene>
    <name evidence="10" type="ORF">ENW73_03225</name>
</gene>
<reference evidence="10" key="1">
    <citation type="journal article" date="2020" name="mSystems">
        <title>Genome- and Community-Level Interaction Insights into Carbon Utilization and Element Cycling Functions of Hydrothermarchaeota in Hydrothermal Sediment.</title>
        <authorList>
            <person name="Zhou Z."/>
            <person name="Liu Y."/>
            <person name="Xu W."/>
            <person name="Pan J."/>
            <person name="Luo Z.H."/>
            <person name="Li M."/>
        </authorList>
    </citation>
    <scope>NUCLEOTIDE SEQUENCE [LARGE SCALE GENOMIC DNA]</scope>
    <source>
        <strain evidence="10">SpSt-876</strain>
    </source>
</reference>
<keyword evidence="5 7" id="KW-1133">Transmembrane helix</keyword>
<feature type="domain" description="Mechanosensitive ion channel transmembrane helices 2/3" evidence="9">
    <location>
        <begin position="1"/>
        <end position="29"/>
    </location>
</feature>
<sequence>MVLHKLGVNYSAILASAGIVGLAVGFGAQTLVRDVIVGFFLLFEDTVSVGNVITVGNESGVVESIGLRATQSREFSGILRVIPNGELARFGNFNRGFMRAIVNFGLAYEQDTTKGMADALATARQWANENKEIVLEEPIVQGILDFGSSGVTVRVCVKVQPQTQWDAE</sequence>
<keyword evidence="3" id="KW-1003">Cell membrane</keyword>
<feature type="domain" description="Mechanosensitive ion channel MscS" evidence="8">
    <location>
        <begin position="30"/>
        <end position="95"/>
    </location>
</feature>